<feature type="compositionally biased region" description="Basic and acidic residues" evidence="4">
    <location>
        <begin position="185"/>
        <end position="197"/>
    </location>
</feature>
<evidence type="ECO:0000313" key="7">
    <source>
        <dbReference type="Proteomes" id="UP001420932"/>
    </source>
</evidence>
<feature type="compositionally biased region" description="Polar residues" evidence="4">
    <location>
        <begin position="252"/>
        <end position="275"/>
    </location>
</feature>
<evidence type="ECO:0000313" key="6">
    <source>
        <dbReference type="EMBL" id="KAK9121887.1"/>
    </source>
</evidence>
<dbReference type="PANTHER" id="PTHR47985">
    <property type="entry name" value="OS07G0668900 PROTEIN"/>
    <property type="match status" value="1"/>
</dbReference>
<feature type="compositionally biased region" description="Acidic residues" evidence="4">
    <location>
        <begin position="170"/>
        <end position="184"/>
    </location>
</feature>
<reference evidence="6 7" key="1">
    <citation type="submission" date="2024-01" db="EMBL/GenBank/DDBJ databases">
        <title>Genome assemblies of Stephania.</title>
        <authorList>
            <person name="Yang L."/>
        </authorList>
    </citation>
    <scope>NUCLEOTIDE SEQUENCE [LARGE SCALE GENOMIC DNA]</scope>
    <source>
        <strain evidence="6">YNDBR</strain>
        <tissue evidence="6">Leaf</tissue>
    </source>
</reference>
<dbReference type="EMBL" id="JBBNAF010000008">
    <property type="protein sequence ID" value="KAK9121887.1"/>
    <property type="molecule type" value="Genomic_DNA"/>
</dbReference>
<keyword evidence="2" id="KW-0723">Serine/threonine-protein kinase</keyword>
<evidence type="ECO:0000256" key="4">
    <source>
        <dbReference type="SAM" id="MobiDB-lite"/>
    </source>
</evidence>
<comment type="caution">
    <text evidence="6">The sequence shown here is derived from an EMBL/GenBank/DDBJ whole genome shotgun (WGS) entry which is preliminary data.</text>
</comment>
<evidence type="ECO:0000256" key="1">
    <source>
        <dbReference type="ARBA" id="ARBA00004370"/>
    </source>
</evidence>
<comment type="subcellular location">
    <subcellularLocation>
        <location evidence="1">Membrane</location>
    </subcellularLocation>
</comment>
<dbReference type="InterPro" id="IPR011009">
    <property type="entry name" value="Kinase-like_dom_sf"/>
</dbReference>
<dbReference type="Pfam" id="PF07714">
    <property type="entry name" value="PK_Tyr_Ser-Thr"/>
    <property type="match status" value="1"/>
</dbReference>
<feature type="compositionally biased region" description="Acidic residues" evidence="4">
    <location>
        <begin position="198"/>
        <end position="210"/>
    </location>
</feature>
<accession>A0AAP0IU76</accession>
<name>A0AAP0IU76_9MAGN</name>
<feature type="domain" description="Serine-threonine/tyrosine-protein kinase catalytic" evidence="5">
    <location>
        <begin position="38"/>
        <end position="104"/>
    </location>
</feature>
<evidence type="ECO:0000256" key="2">
    <source>
        <dbReference type="ARBA" id="ARBA00022527"/>
    </source>
</evidence>
<feature type="region of interest" description="Disordered" evidence="4">
    <location>
        <begin position="151"/>
        <end position="289"/>
    </location>
</feature>
<keyword evidence="2" id="KW-0418">Kinase</keyword>
<proteinExistence type="predicted"/>
<evidence type="ECO:0000259" key="5">
    <source>
        <dbReference type="Pfam" id="PF07714"/>
    </source>
</evidence>
<protein>
    <recommendedName>
        <fullName evidence="5">Serine-threonine/tyrosine-protein kinase catalytic domain-containing protein</fullName>
    </recommendedName>
</protein>
<organism evidence="6 7">
    <name type="scientific">Stephania yunnanensis</name>
    <dbReference type="NCBI Taxonomy" id="152371"/>
    <lineage>
        <taxon>Eukaryota</taxon>
        <taxon>Viridiplantae</taxon>
        <taxon>Streptophyta</taxon>
        <taxon>Embryophyta</taxon>
        <taxon>Tracheophyta</taxon>
        <taxon>Spermatophyta</taxon>
        <taxon>Magnoliopsida</taxon>
        <taxon>Ranunculales</taxon>
        <taxon>Menispermaceae</taxon>
        <taxon>Menispermoideae</taxon>
        <taxon>Cissampelideae</taxon>
        <taxon>Stephania</taxon>
    </lineage>
</organism>
<evidence type="ECO:0000256" key="3">
    <source>
        <dbReference type="ARBA" id="ARBA00023136"/>
    </source>
</evidence>
<dbReference type="SUPFAM" id="SSF56112">
    <property type="entry name" value="Protein kinase-like (PK-like)"/>
    <property type="match status" value="1"/>
</dbReference>
<dbReference type="GO" id="GO:0004674">
    <property type="term" value="F:protein serine/threonine kinase activity"/>
    <property type="evidence" value="ECO:0007669"/>
    <property type="project" value="UniProtKB-KW"/>
</dbReference>
<dbReference type="AlphaFoldDB" id="A0AAP0IU76"/>
<dbReference type="GO" id="GO:0016020">
    <property type="term" value="C:membrane"/>
    <property type="evidence" value="ECO:0007669"/>
    <property type="project" value="UniProtKB-SubCell"/>
</dbReference>
<feature type="compositionally biased region" description="Basic and acidic residues" evidence="4">
    <location>
        <begin position="224"/>
        <end position="234"/>
    </location>
</feature>
<dbReference type="Proteomes" id="UP001420932">
    <property type="component" value="Unassembled WGS sequence"/>
</dbReference>
<sequence>MSSLRLRLRRGHRSAVAVCRRLEPPKPSPYLTYGRYDKYDQFAAIKQLDRNGLQGNREFLVEVLMVGLLHHQNLVNLIGYCADGDQRLLVYEFMSLGSLEDHLLGLSYVNHLCKLFVENNLSPPSKYEYKAVLKDTSDMIREKCFDKMSYTKGQEEEEVSAKSRQIRSELEEEAISTNNDDDSEYSTKDDSKEKSDFDGEEENIMEEDGELSSKHNQNDPYDSAQEKKIQKEGMEASQADNSGNHGIELTFKENSLPCTPLPTNEECNGKGTSPLDQEHKEGRSNRAHISKRAVAQMMAQLSGWNVLPTIEQPSSKGSDK</sequence>
<gene>
    <name evidence="6" type="ORF">Syun_019504</name>
</gene>
<keyword evidence="3" id="KW-0472">Membrane</keyword>
<keyword evidence="2" id="KW-0808">Transferase</keyword>
<dbReference type="InterPro" id="IPR001245">
    <property type="entry name" value="Ser-Thr/Tyr_kinase_cat_dom"/>
</dbReference>
<keyword evidence="7" id="KW-1185">Reference proteome</keyword>
<dbReference type="Gene3D" id="3.30.200.20">
    <property type="entry name" value="Phosphorylase Kinase, domain 1"/>
    <property type="match status" value="1"/>
</dbReference>
<dbReference type="PANTHER" id="PTHR47985:SF44">
    <property type="entry name" value="SERINE_THREONINE-PROTEIN KINASE PBS1"/>
    <property type="match status" value="1"/>
</dbReference>